<reference evidence="2" key="2">
    <citation type="submission" date="2021-12" db="EMBL/GenBank/DDBJ databases">
        <title>Resequencing data analysis of finger millet.</title>
        <authorList>
            <person name="Hatakeyama M."/>
            <person name="Aluri S."/>
            <person name="Balachadran M.T."/>
            <person name="Sivarajan S.R."/>
            <person name="Poveda L."/>
            <person name="Shimizu-Inatsugi R."/>
            <person name="Schlapbach R."/>
            <person name="Sreeman S.M."/>
            <person name="Shimizu K.K."/>
        </authorList>
    </citation>
    <scope>NUCLEOTIDE SEQUENCE</scope>
</reference>
<feature type="compositionally biased region" description="Polar residues" evidence="1">
    <location>
        <begin position="99"/>
        <end position="112"/>
    </location>
</feature>
<dbReference type="EMBL" id="BQKI01000003">
    <property type="protein sequence ID" value="GJM90144.1"/>
    <property type="molecule type" value="Genomic_DNA"/>
</dbReference>
<dbReference type="AlphaFoldDB" id="A0AAV5BYC7"/>
<feature type="region of interest" description="Disordered" evidence="1">
    <location>
        <begin position="71"/>
        <end position="158"/>
    </location>
</feature>
<organism evidence="2 3">
    <name type="scientific">Eleusine coracana subsp. coracana</name>
    <dbReference type="NCBI Taxonomy" id="191504"/>
    <lineage>
        <taxon>Eukaryota</taxon>
        <taxon>Viridiplantae</taxon>
        <taxon>Streptophyta</taxon>
        <taxon>Embryophyta</taxon>
        <taxon>Tracheophyta</taxon>
        <taxon>Spermatophyta</taxon>
        <taxon>Magnoliopsida</taxon>
        <taxon>Liliopsida</taxon>
        <taxon>Poales</taxon>
        <taxon>Poaceae</taxon>
        <taxon>PACMAD clade</taxon>
        <taxon>Chloridoideae</taxon>
        <taxon>Cynodonteae</taxon>
        <taxon>Eleusininae</taxon>
        <taxon>Eleusine</taxon>
    </lineage>
</organism>
<comment type="caution">
    <text evidence="2">The sequence shown here is derived from an EMBL/GenBank/DDBJ whole genome shotgun (WGS) entry which is preliminary data.</text>
</comment>
<feature type="region of interest" description="Disordered" evidence="1">
    <location>
        <begin position="1"/>
        <end position="56"/>
    </location>
</feature>
<evidence type="ECO:0000256" key="1">
    <source>
        <dbReference type="SAM" id="MobiDB-lite"/>
    </source>
</evidence>
<accession>A0AAV5BYC7</accession>
<evidence type="ECO:0000313" key="3">
    <source>
        <dbReference type="Proteomes" id="UP001054889"/>
    </source>
</evidence>
<keyword evidence="3" id="KW-1185">Reference proteome</keyword>
<name>A0AAV5BYC7_ELECO</name>
<evidence type="ECO:0000313" key="2">
    <source>
        <dbReference type="EMBL" id="GJM90144.1"/>
    </source>
</evidence>
<proteinExistence type="predicted"/>
<sequence length="252" mass="28310">MSSQSLSPPLWSSERPMLSRSLSPPLWSSRGCDDEHRTESSMTALSLRPRRPLKLDRRVTSMPALLPLTAHVWRDWSPPPSPPQPSYGSFEHRGLHTPSHPQNQEESGSGSELDSAPHLIIIEPEGEEPHSPTSPPCSPLSVSPKESIFGSDTEEWHPSDVEEDQYFKSMVDNFVSASADVFQSALSEDEIDKAAHHLRQSDKYADIALKHYNDDENNKVKYELIKAISSLCNNGEEELLRSCEFYSKREST</sequence>
<reference evidence="2" key="1">
    <citation type="journal article" date="2018" name="DNA Res.">
        <title>Multiple hybrid de novo genome assembly of finger millet, an orphan allotetraploid crop.</title>
        <authorList>
            <person name="Hatakeyama M."/>
            <person name="Aluri S."/>
            <person name="Balachadran M.T."/>
            <person name="Sivarajan S.R."/>
            <person name="Patrignani A."/>
            <person name="Gruter S."/>
            <person name="Poveda L."/>
            <person name="Shimizu-Inatsugi R."/>
            <person name="Baeten J."/>
            <person name="Francoijs K.J."/>
            <person name="Nataraja K.N."/>
            <person name="Reddy Y.A.N."/>
            <person name="Phadnis S."/>
            <person name="Ravikumar R.L."/>
            <person name="Schlapbach R."/>
            <person name="Sreeman S.M."/>
            <person name="Shimizu K.K."/>
        </authorList>
    </citation>
    <scope>NUCLEOTIDE SEQUENCE</scope>
</reference>
<feature type="compositionally biased region" description="Low complexity" evidence="1">
    <location>
        <begin position="1"/>
        <end position="30"/>
    </location>
</feature>
<dbReference type="Proteomes" id="UP001054889">
    <property type="component" value="Unassembled WGS sequence"/>
</dbReference>
<gene>
    <name evidence="2" type="primary">ga06397</name>
    <name evidence="2" type="ORF">PR202_ga06397</name>
</gene>
<protein>
    <submittedName>
        <fullName evidence="2">Uncharacterized protein</fullName>
    </submittedName>
</protein>